<gene>
    <name evidence="9" type="ORF">ASPBRDRAFT_190733</name>
</gene>
<dbReference type="Gene3D" id="2.60.40.420">
    <property type="entry name" value="Cupredoxins - blue copper proteins"/>
    <property type="match status" value="3"/>
</dbReference>
<evidence type="ECO:0000256" key="5">
    <source>
        <dbReference type="SAM" id="SignalP"/>
    </source>
</evidence>
<keyword evidence="2" id="KW-0479">Metal-binding</keyword>
<reference evidence="10" key="1">
    <citation type="journal article" date="2017" name="Genome Biol.">
        <title>Comparative genomics reveals high biological diversity and specific adaptations in the industrially and medically important fungal genus Aspergillus.</title>
        <authorList>
            <person name="de Vries R.P."/>
            <person name="Riley R."/>
            <person name="Wiebenga A."/>
            <person name="Aguilar-Osorio G."/>
            <person name="Amillis S."/>
            <person name="Uchima C.A."/>
            <person name="Anderluh G."/>
            <person name="Asadollahi M."/>
            <person name="Askin M."/>
            <person name="Barry K."/>
            <person name="Battaglia E."/>
            <person name="Bayram O."/>
            <person name="Benocci T."/>
            <person name="Braus-Stromeyer S.A."/>
            <person name="Caldana C."/>
            <person name="Canovas D."/>
            <person name="Cerqueira G.C."/>
            <person name="Chen F."/>
            <person name="Chen W."/>
            <person name="Choi C."/>
            <person name="Clum A."/>
            <person name="Dos Santos R.A."/>
            <person name="Damasio A.R."/>
            <person name="Diallinas G."/>
            <person name="Emri T."/>
            <person name="Fekete E."/>
            <person name="Flipphi M."/>
            <person name="Freyberg S."/>
            <person name="Gallo A."/>
            <person name="Gournas C."/>
            <person name="Habgood R."/>
            <person name="Hainaut M."/>
            <person name="Harispe M.L."/>
            <person name="Henrissat B."/>
            <person name="Hilden K.S."/>
            <person name="Hope R."/>
            <person name="Hossain A."/>
            <person name="Karabika E."/>
            <person name="Karaffa L."/>
            <person name="Karanyi Z."/>
            <person name="Krasevec N."/>
            <person name="Kuo A."/>
            <person name="Kusch H."/>
            <person name="LaButti K."/>
            <person name="Lagendijk E.L."/>
            <person name="Lapidus A."/>
            <person name="Levasseur A."/>
            <person name="Lindquist E."/>
            <person name="Lipzen A."/>
            <person name="Logrieco A.F."/>
            <person name="MacCabe A."/>
            <person name="Maekelae M.R."/>
            <person name="Malavazi I."/>
            <person name="Melin P."/>
            <person name="Meyer V."/>
            <person name="Mielnichuk N."/>
            <person name="Miskei M."/>
            <person name="Molnar A.P."/>
            <person name="Mule G."/>
            <person name="Ngan C.Y."/>
            <person name="Orejas M."/>
            <person name="Orosz E."/>
            <person name="Ouedraogo J.P."/>
            <person name="Overkamp K.M."/>
            <person name="Park H.-S."/>
            <person name="Perrone G."/>
            <person name="Piumi F."/>
            <person name="Punt P.J."/>
            <person name="Ram A.F."/>
            <person name="Ramon A."/>
            <person name="Rauscher S."/>
            <person name="Record E."/>
            <person name="Riano-Pachon D.M."/>
            <person name="Robert V."/>
            <person name="Roehrig J."/>
            <person name="Ruller R."/>
            <person name="Salamov A."/>
            <person name="Salih N.S."/>
            <person name="Samson R.A."/>
            <person name="Sandor E."/>
            <person name="Sanguinetti M."/>
            <person name="Schuetze T."/>
            <person name="Sepcic K."/>
            <person name="Shelest E."/>
            <person name="Sherlock G."/>
            <person name="Sophianopoulou V."/>
            <person name="Squina F.M."/>
            <person name="Sun H."/>
            <person name="Susca A."/>
            <person name="Todd R.B."/>
            <person name="Tsang A."/>
            <person name="Unkles S.E."/>
            <person name="van de Wiele N."/>
            <person name="van Rossen-Uffink D."/>
            <person name="Oliveira J.V."/>
            <person name="Vesth T.C."/>
            <person name="Visser J."/>
            <person name="Yu J.-H."/>
            <person name="Zhou M."/>
            <person name="Andersen M.R."/>
            <person name="Archer D.B."/>
            <person name="Baker S.E."/>
            <person name="Benoit I."/>
            <person name="Brakhage A.A."/>
            <person name="Braus G.H."/>
            <person name="Fischer R."/>
            <person name="Frisvad J.C."/>
            <person name="Goldman G.H."/>
            <person name="Houbraken J."/>
            <person name="Oakley B."/>
            <person name="Pocsi I."/>
            <person name="Scazzocchio C."/>
            <person name="Seiboth B."/>
            <person name="vanKuyk P.A."/>
            <person name="Wortman J."/>
            <person name="Dyer P.S."/>
            <person name="Grigoriev I.V."/>
        </authorList>
    </citation>
    <scope>NUCLEOTIDE SEQUENCE [LARGE SCALE GENOMIC DNA]</scope>
    <source>
        <strain evidence="10">CBS 101740 / IMI 381727 / IBT 21946</strain>
    </source>
</reference>
<accession>A0A1L9V0I7</accession>
<evidence type="ECO:0000256" key="4">
    <source>
        <dbReference type="ARBA" id="ARBA00023008"/>
    </source>
</evidence>
<dbReference type="InterPro" id="IPR033138">
    <property type="entry name" value="Cu_oxidase_CS"/>
</dbReference>
<evidence type="ECO:0000259" key="7">
    <source>
        <dbReference type="Pfam" id="PF07731"/>
    </source>
</evidence>
<organism evidence="9 10">
    <name type="scientific">Aspergillus brasiliensis (strain CBS 101740 / IMI 381727 / IBT 21946)</name>
    <dbReference type="NCBI Taxonomy" id="767769"/>
    <lineage>
        <taxon>Eukaryota</taxon>
        <taxon>Fungi</taxon>
        <taxon>Dikarya</taxon>
        <taxon>Ascomycota</taxon>
        <taxon>Pezizomycotina</taxon>
        <taxon>Eurotiomycetes</taxon>
        <taxon>Eurotiomycetidae</taxon>
        <taxon>Eurotiales</taxon>
        <taxon>Aspergillaceae</taxon>
        <taxon>Aspergillus</taxon>
        <taxon>Aspergillus subgen. Circumdati</taxon>
    </lineage>
</organism>
<feature type="domain" description="Plastocyanin-like" evidence="8">
    <location>
        <begin position="61"/>
        <end position="177"/>
    </location>
</feature>
<dbReference type="RefSeq" id="XP_067484673.1">
    <property type="nucleotide sequence ID" value="XM_067620283.1"/>
</dbReference>
<dbReference type="STRING" id="767769.A0A1L9V0I7"/>
<dbReference type="InterPro" id="IPR008972">
    <property type="entry name" value="Cupredoxin"/>
</dbReference>
<dbReference type="FunFam" id="2.60.40.420:FF:000021">
    <property type="entry name" value="Extracellular dihydrogeodin oxidase/laccase"/>
    <property type="match status" value="1"/>
</dbReference>
<evidence type="ECO:0008006" key="11">
    <source>
        <dbReference type="Google" id="ProtNLM"/>
    </source>
</evidence>
<feature type="signal peptide" evidence="5">
    <location>
        <begin position="1"/>
        <end position="23"/>
    </location>
</feature>
<evidence type="ECO:0000256" key="1">
    <source>
        <dbReference type="ARBA" id="ARBA00010609"/>
    </source>
</evidence>
<evidence type="ECO:0000259" key="6">
    <source>
        <dbReference type="Pfam" id="PF00394"/>
    </source>
</evidence>
<dbReference type="CDD" id="cd13880">
    <property type="entry name" value="CuRO_2_MaLCC_like"/>
    <property type="match status" value="1"/>
</dbReference>
<evidence type="ECO:0000256" key="2">
    <source>
        <dbReference type="ARBA" id="ARBA00022723"/>
    </source>
</evidence>
<dbReference type="SUPFAM" id="SSF49503">
    <property type="entry name" value="Cupredoxins"/>
    <property type="match status" value="3"/>
</dbReference>
<dbReference type="PANTHER" id="PTHR11709:SF71">
    <property type="entry name" value="OXIDOREDUCTASE TPCJ"/>
    <property type="match status" value="1"/>
</dbReference>
<dbReference type="Pfam" id="PF07731">
    <property type="entry name" value="Cu-oxidase_2"/>
    <property type="match status" value="1"/>
</dbReference>
<comment type="similarity">
    <text evidence="1">Belongs to the multicopper oxidase family.</text>
</comment>
<dbReference type="OMA" id="CKEGIVM"/>
<feature type="chain" id="PRO_5013381517" description="Multicopper oxidase" evidence="5">
    <location>
        <begin position="24"/>
        <end position="597"/>
    </location>
</feature>
<keyword evidence="3" id="KW-0560">Oxidoreductase</keyword>
<dbReference type="InterPro" id="IPR002355">
    <property type="entry name" value="Cu_oxidase_Cu_BS"/>
</dbReference>
<dbReference type="AlphaFoldDB" id="A0A1L9V0I7"/>
<keyword evidence="5" id="KW-0732">Signal</keyword>
<feature type="domain" description="Plastocyanin-like" evidence="7">
    <location>
        <begin position="419"/>
        <end position="555"/>
    </location>
</feature>
<dbReference type="InterPro" id="IPR011706">
    <property type="entry name" value="Cu-oxidase_C"/>
</dbReference>
<dbReference type="OrthoDB" id="2121828at2759"/>
<dbReference type="GO" id="GO:0016491">
    <property type="term" value="F:oxidoreductase activity"/>
    <property type="evidence" value="ECO:0007669"/>
    <property type="project" value="UniProtKB-KW"/>
</dbReference>
<dbReference type="InterPro" id="IPR011707">
    <property type="entry name" value="Cu-oxidase-like_N"/>
</dbReference>
<dbReference type="PROSITE" id="PS00080">
    <property type="entry name" value="MULTICOPPER_OXIDASE2"/>
    <property type="match status" value="1"/>
</dbReference>
<keyword evidence="4" id="KW-0186">Copper</keyword>
<dbReference type="GO" id="GO:0005507">
    <property type="term" value="F:copper ion binding"/>
    <property type="evidence" value="ECO:0007669"/>
    <property type="project" value="InterPro"/>
</dbReference>
<name>A0A1L9V0I7_ASPBC</name>
<dbReference type="Pfam" id="PF00394">
    <property type="entry name" value="Cu-oxidase"/>
    <property type="match status" value="1"/>
</dbReference>
<dbReference type="PANTHER" id="PTHR11709">
    <property type="entry name" value="MULTI-COPPER OXIDASE"/>
    <property type="match status" value="1"/>
</dbReference>
<dbReference type="InterPro" id="IPR045087">
    <property type="entry name" value="Cu-oxidase_fam"/>
</dbReference>
<dbReference type="VEuPathDB" id="FungiDB:ASPBRDRAFT_190733"/>
<sequence length="597" mass="67516">MFTQRLLPLGILLWAVWTRASRSDCVHSPQSRDCWLPGFDIHTDYEEKVPPGKLVEYELTVSNQVIAPDGYLTNGMVVNGQYPGPTIEANWGDTLRITVNNNLTNDNGTSIHWHGLRQLMTNYLDGVPGVTQCPSKPGSSQVYEFRLMQYGTSWYHSHFSIQYTNGVHGAIKINGPSSMNYDVDLGPILMSDWYHTDAFALYPTEILTPEAPIPESSVMNGKGVFDCDPSKDSRCTGKKERHEIFFSKGTTYRLSLVNTGSLLTYKFWIDGHNFTVIQNDFVPIQPFETDVLIVGIGQRYDILVKADADFTNGTNFWMHANYCDVDTWESRLGIIRYDPLNTSDPYTPPVSEQHYGFGCQDPPPERLVPIVKRQVGKNVNSFDTPDYLRIGLQAWPNVSDPNSRIHTWLLTNRSIYLDWSDPSLKKLTLDATPDFPPDTTPITLDFQTGDWVYFLILNNYTLSDAATPRTIPRSVHPIHLHGHDYVILAQGEGPFPDDVVPNLDNPARRDVANCPIGGYLWMAFQINNPGAWLMHCHIAWHASAGLGLQFIEQPSQIKPLMEQAGVLPDFADRCNEWTNWYENHNVRDNTTQEDSGI</sequence>
<dbReference type="InterPro" id="IPR001117">
    <property type="entry name" value="Cu-oxidase_2nd"/>
</dbReference>
<evidence type="ECO:0000259" key="8">
    <source>
        <dbReference type="Pfam" id="PF07732"/>
    </source>
</evidence>
<evidence type="ECO:0000313" key="9">
    <source>
        <dbReference type="EMBL" id="OJJ77426.1"/>
    </source>
</evidence>
<dbReference type="GeneID" id="93572771"/>
<keyword evidence="10" id="KW-1185">Reference proteome</keyword>
<dbReference type="Pfam" id="PF07732">
    <property type="entry name" value="Cu-oxidase_3"/>
    <property type="match status" value="1"/>
</dbReference>
<dbReference type="Proteomes" id="UP000184499">
    <property type="component" value="Unassembled WGS sequence"/>
</dbReference>
<dbReference type="CDD" id="cd13901">
    <property type="entry name" value="CuRO_3_MaLCC_like"/>
    <property type="match status" value="1"/>
</dbReference>
<feature type="domain" description="Plastocyanin-like" evidence="6">
    <location>
        <begin position="187"/>
        <end position="337"/>
    </location>
</feature>
<dbReference type="PROSITE" id="PS00079">
    <property type="entry name" value="MULTICOPPER_OXIDASE1"/>
    <property type="match status" value="1"/>
</dbReference>
<dbReference type="CDD" id="cd13854">
    <property type="entry name" value="CuRO_1_MaLCC_like"/>
    <property type="match status" value="1"/>
</dbReference>
<protein>
    <recommendedName>
        <fullName evidence="11">Multicopper oxidase</fullName>
    </recommendedName>
</protein>
<proteinExistence type="inferred from homology"/>
<evidence type="ECO:0000256" key="3">
    <source>
        <dbReference type="ARBA" id="ARBA00023002"/>
    </source>
</evidence>
<dbReference type="EMBL" id="KV878679">
    <property type="protein sequence ID" value="OJJ77426.1"/>
    <property type="molecule type" value="Genomic_DNA"/>
</dbReference>
<evidence type="ECO:0000313" key="10">
    <source>
        <dbReference type="Proteomes" id="UP000184499"/>
    </source>
</evidence>